<feature type="domain" description="Zeta toxin" evidence="3">
    <location>
        <begin position="13"/>
        <end position="170"/>
    </location>
</feature>
<dbReference type="InterPro" id="IPR010488">
    <property type="entry name" value="Zeta_toxin_domain"/>
</dbReference>
<dbReference type="Proteomes" id="UP000044071">
    <property type="component" value="Unassembled WGS sequence"/>
</dbReference>
<keyword evidence="4" id="KW-0808">Transferase</keyword>
<dbReference type="EMBL" id="CCSB01000001">
    <property type="protein sequence ID" value="CDZ77190.1"/>
    <property type="molecule type" value="Genomic_DNA"/>
</dbReference>
<dbReference type="GO" id="GO:0005524">
    <property type="term" value="F:ATP binding"/>
    <property type="evidence" value="ECO:0007669"/>
    <property type="project" value="UniProtKB-KW"/>
</dbReference>
<accession>A0A078KRV8</accession>
<dbReference type="InterPro" id="IPR027417">
    <property type="entry name" value="P-loop_NTPase"/>
</dbReference>
<dbReference type="STRING" id="1034943.BN59_01472"/>
<keyword evidence="2" id="KW-0067">ATP-binding</keyword>
<dbReference type="SUPFAM" id="SSF52540">
    <property type="entry name" value="P-loop containing nucleoside triphosphate hydrolases"/>
    <property type="match status" value="1"/>
</dbReference>
<evidence type="ECO:0000256" key="1">
    <source>
        <dbReference type="ARBA" id="ARBA00022741"/>
    </source>
</evidence>
<protein>
    <submittedName>
        <fullName evidence="4">Putative kinase</fullName>
    </submittedName>
</protein>
<dbReference type="Pfam" id="PF06414">
    <property type="entry name" value="Zeta_toxin"/>
    <property type="match status" value="1"/>
</dbReference>
<sequence>MSAMEYQTYNIEFMKNRQPRVFAVAGAPAAGKTTFVQQQIQTGVFPSAAFIHDCDLTMQNLKGYQEDLQRHGSAFAFSKWEMPARYLAEEELAEALRRKQDIIYDRSCALNSSLSFLEHLVTEKNYQLYFYYLEVDVETAERRALAREKATGRHVPVSLIKERISSLQKLLPAYQRLAHYFSSSPANIYD</sequence>
<name>A0A078KRV8_9GAMM</name>
<evidence type="ECO:0000313" key="4">
    <source>
        <dbReference type="EMBL" id="CDZ77190.1"/>
    </source>
</evidence>
<reference evidence="4 5" key="1">
    <citation type="submission" date="2014-06" db="EMBL/GenBank/DDBJ databases">
        <authorList>
            <person name="Urmite Genomes Urmite Genomes"/>
        </authorList>
    </citation>
    <scope>NUCLEOTIDE SEQUENCE [LARGE SCALE GENOMIC DNA]</scope>
</reference>
<organism evidence="4 5">
    <name type="scientific">Legionella massiliensis</name>
    <dbReference type="NCBI Taxonomy" id="1034943"/>
    <lineage>
        <taxon>Bacteria</taxon>
        <taxon>Pseudomonadati</taxon>
        <taxon>Pseudomonadota</taxon>
        <taxon>Gammaproteobacteria</taxon>
        <taxon>Legionellales</taxon>
        <taxon>Legionellaceae</taxon>
        <taxon>Legionella</taxon>
    </lineage>
</organism>
<evidence type="ECO:0000259" key="3">
    <source>
        <dbReference type="Pfam" id="PF06414"/>
    </source>
</evidence>
<proteinExistence type="predicted"/>
<evidence type="ECO:0000256" key="2">
    <source>
        <dbReference type="ARBA" id="ARBA00022840"/>
    </source>
</evidence>
<dbReference type="GO" id="GO:0016301">
    <property type="term" value="F:kinase activity"/>
    <property type="evidence" value="ECO:0007669"/>
    <property type="project" value="UniProtKB-KW"/>
</dbReference>
<keyword evidence="5" id="KW-1185">Reference proteome</keyword>
<dbReference type="eggNOG" id="COG0645">
    <property type="taxonomic scope" value="Bacteria"/>
</dbReference>
<gene>
    <name evidence="4" type="ORF">BN59_01472</name>
</gene>
<keyword evidence="4" id="KW-0418">Kinase</keyword>
<dbReference type="AlphaFoldDB" id="A0A078KRV8"/>
<dbReference type="Gene3D" id="3.40.50.300">
    <property type="entry name" value="P-loop containing nucleotide triphosphate hydrolases"/>
    <property type="match status" value="1"/>
</dbReference>
<keyword evidence="1" id="KW-0547">Nucleotide-binding</keyword>
<evidence type="ECO:0000313" key="5">
    <source>
        <dbReference type="Proteomes" id="UP000044071"/>
    </source>
</evidence>